<accession>A0A9P8C1I4</accession>
<evidence type="ECO:0000313" key="1">
    <source>
        <dbReference type="EMBL" id="KAG9229171.1"/>
    </source>
</evidence>
<dbReference type="EMBL" id="MU251805">
    <property type="protein sequence ID" value="KAG9229171.1"/>
    <property type="molecule type" value="Genomic_DNA"/>
</dbReference>
<dbReference type="Proteomes" id="UP000824998">
    <property type="component" value="Unassembled WGS sequence"/>
</dbReference>
<organism evidence="1 2">
    <name type="scientific">Amylocarpus encephaloides</name>
    <dbReference type="NCBI Taxonomy" id="45428"/>
    <lineage>
        <taxon>Eukaryota</taxon>
        <taxon>Fungi</taxon>
        <taxon>Dikarya</taxon>
        <taxon>Ascomycota</taxon>
        <taxon>Pezizomycotina</taxon>
        <taxon>Leotiomycetes</taxon>
        <taxon>Helotiales</taxon>
        <taxon>Helotiales incertae sedis</taxon>
        <taxon>Amylocarpus</taxon>
    </lineage>
</organism>
<gene>
    <name evidence="1" type="ORF">BJ875DRAFT_207437</name>
</gene>
<keyword evidence="2" id="KW-1185">Reference proteome</keyword>
<sequence>MSDSEDLKQQEVDEYADWDLFIPLVADDADSAGFRIKDAPGGESERVFITGYDRRNATAVRGRLFHVVHGVIGNGSNKPATLIVFEWLFVPGRLGHRFREVNIDVTFAPRGSRPGRMPGADMSGYTPEVKAVAPNVPIKSYFASRDVTKETGKKAGLTLGYAPYASFSPEVSGKTTEVTARTDYRFVAGYPAFVNKTWGEPNSVHWTLQENSSQESGTPHLLRTAVLVQRQAGDYGMFSAAIDTSVNVSVLVDAAEALRKLVKLVPNDDPVSFDPKPVKDDQ</sequence>
<protein>
    <submittedName>
        <fullName evidence="1">Uncharacterized protein</fullName>
    </submittedName>
</protein>
<evidence type="ECO:0000313" key="2">
    <source>
        <dbReference type="Proteomes" id="UP000824998"/>
    </source>
</evidence>
<reference evidence="1" key="1">
    <citation type="journal article" date="2021" name="IMA Fungus">
        <title>Genomic characterization of three marine fungi, including Emericellopsis atlantica sp. nov. with signatures of a generalist lifestyle and marine biomass degradation.</title>
        <authorList>
            <person name="Hagestad O.C."/>
            <person name="Hou L."/>
            <person name="Andersen J.H."/>
            <person name="Hansen E.H."/>
            <person name="Altermark B."/>
            <person name="Li C."/>
            <person name="Kuhnert E."/>
            <person name="Cox R.J."/>
            <person name="Crous P.W."/>
            <person name="Spatafora J.W."/>
            <person name="Lail K."/>
            <person name="Amirebrahimi M."/>
            <person name="Lipzen A."/>
            <person name="Pangilinan J."/>
            <person name="Andreopoulos W."/>
            <person name="Hayes R.D."/>
            <person name="Ng V."/>
            <person name="Grigoriev I.V."/>
            <person name="Jackson S.A."/>
            <person name="Sutton T.D.S."/>
            <person name="Dobson A.D.W."/>
            <person name="Rama T."/>
        </authorList>
    </citation>
    <scope>NUCLEOTIDE SEQUENCE</scope>
    <source>
        <strain evidence="1">TRa018bII</strain>
    </source>
</reference>
<dbReference type="AlphaFoldDB" id="A0A9P8C1I4"/>
<dbReference type="OrthoDB" id="5030973at2759"/>
<comment type="caution">
    <text evidence="1">The sequence shown here is derived from an EMBL/GenBank/DDBJ whole genome shotgun (WGS) entry which is preliminary data.</text>
</comment>
<proteinExistence type="predicted"/>
<name>A0A9P8C1I4_9HELO</name>